<keyword evidence="2" id="KW-1185">Reference proteome</keyword>
<name>A0AAV7NLR2_PLEWA</name>
<evidence type="ECO:0000313" key="1">
    <source>
        <dbReference type="EMBL" id="KAJ1116474.1"/>
    </source>
</evidence>
<accession>A0AAV7NLR2</accession>
<protein>
    <submittedName>
        <fullName evidence="1">Uncharacterized protein</fullName>
    </submittedName>
</protein>
<organism evidence="1 2">
    <name type="scientific">Pleurodeles waltl</name>
    <name type="common">Iberian ribbed newt</name>
    <dbReference type="NCBI Taxonomy" id="8319"/>
    <lineage>
        <taxon>Eukaryota</taxon>
        <taxon>Metazoa</taxon>
        <taxon>Chordata</taxon>
        <taxon>Craniata</taxon>
        <taxon>Vertebrata</taxon>
        <taxon>Euteleostomi</taxon>
        <taxon>Amphibia</taxon>
        <taxon>Batrachia</taxon>
        <taxon>Caudata</taxon>
        <taxon>Salamandroidea</taxon>
        <taxon>Salamandridae</taxon>
        <taxon>Pleurodelinae</taxon>
        <taxon>Pleurodeles</taxon>
    </lineage>
</organism>
<reference evidence="1" key="1">
    <citation type="journal article" date="2022" name="bioRxiv">
        <title>Sequencing and chromosome-scale assembly of the giantPleurodeles waltlgenome.</title>
        <authorList>
            <person name="Brown T."/>
            <person name="Elewa A."/>
            <person name="Iarovenko S."/>
            <person name="Subramanian E."/>
            <person name="Araus A.J."/>
            <person name="Petzold A."/>
            <person name="Susuki M."/>
            <person name="Suzuki K.-i.T."/>
            <person name="Hayashi T."/>
            <person name="Toyoda A."/>
            <person name="Oliveira C."/>
            <person name="Osipova E."/>
            <person name="Leigh N.D."/>
            <person name="Simon A."/>
            <person name="Yun M.H."/>
        </authorList>
    </citation>
    <scope>NUCLEOTIDE SEQUENCE</scope>
    <source>
        <strain evidence="1">20211129_DDA</strain>
        <tissue evidence="1">Liver</tissue>
    </source>
</reference>
<dbReference type="Proteomes" id="UP001066276">
    <property type="component" value="Chromosome 8"/>
</dbReference>
<proteinExistence type="predicted"/>
<dbReference type="EMBL" id="JANPWB010000012">
    <property type="protein sequence ID" value="KAJ1116474.1"/>
    <property type="molecule type" value="Genomic_DNA"/>
</dbReference>
<dbReference type="AlphaFoldDB" id="A0AAV7NLR2"/>
<evidence type="ECO:0000313" key="2">
    <source>
        <dbReference type="Proteomes" id="UP001066276"/>
    </source>
</evidence>
<sequence>MNALLPTDASQVDKNQRAVLQRTIGKKRSAIPTWRLRTDALLDAPFREDLNACIKNYWDLNTGSTDLRATECDAHKVVVRGHCLSASWGGRSSLHNEVVTLENEPRALELAVAQGTVPFEPLGAKRRVYEEADQHLRRYDYNLHLTCLHTEGDSSGRLLAWLLRKEQQHAPIGAICLNDGTVVSSQEEINNAFKDDYTELYRQQPACDAQQLESFLSEAPLVKLQAPHMAALDEPGRNCCGHNTNSS</sequence>
<comment type="caution">
    <text evidence="1">The sequence shown here is derived from an EMBL/GenBank/DDBJ whole genome shotgun (WGS) entry which is preliminary data.</text>
</comment>
<gene>
    <name evidence="1" type="ORF">NDU88_004685</name>
</gene>